<dbReference type="NCBIfam" id="TIGR00431">
    <property type="entry name" value="TruB"/>
    <property type="match status" value="1"/>
</dbReference>
<dbReference type="GO" id="GO:0160148">
    <property type="term" value="F:tRNA pseudouridine(55) synthase activity"/>
    <property type="evidence" value="ECO:0007669"/>
    <property type="project" value="UniProtKB-EC"/>
</dbReference>
<dbReference type="GO" id="GO:0003723">
    <property type="term" value="F:RNA binding"/>
    <property type="evidence" value="ECO:0007669"/>
    <property type="project" value="InterPro"/>
</dbReference>
<evidence type="ECO:0000256" key="3">
    <source>
        <dbReference type="ARBA" id="ARBA00022694"/>
    </source>
</evidence>
<dbReference type="OrthoDB" id="9802309at2"/>
<evidence type="ECO:0000256" key="4">
    <source>
        <dbReference type="ARBA" id="ARBA00023235"/>
    </source>
</evidence>
<dbReference type="EC" id="5.4.99.25" evidence="5"/>
<dbReference type="PANTHER" id="PTHR13767:SF2">
    <property type="entry name" value="PSEUDOURIDYLATE SYNTHASE TRUB1"/>
    <property type="match status" value="1"/>
</dbReference>
<dbReference type="HAMAP" id="MF_01080">
    <property type="entry name" value="TruB_bact"/>
    <property type="match status" value="1"/>
</dbReference>
<keyword evidence="3 5" id="KW-0819">tRNA processing</keyword>
<dbReference type="EMBL" id="MDSU01000010">
    <property type="protein sequence ID" value="OSS42732.1"/>
    <property type="molecule type" value="Genomic_DNA"/>
</dbReference>
<comment type="similarity">
    <text evidence="2 5">Belongs to the pseudouridine synthase TruB family. Type 1 subfamily.</text>
</comment>
<evidence type="ECO:0000313" key="7">
    <source>
        <dbReference type="EMBL" id="OSS42732.1"/>
    </source>
</evidence>
<dbReference type="InterPro" id="IPR002501">
    <property type="entry name" value="PsdUridine_synth_N"/>
</dbReference>
<dbReference type="Pfam" id="PF01509">
    <property type="entry name" value="TruB_N"/>
    <property type="match status" value="1"/>
</dbReference>
<dbReference type="Proteomes" id="UP000194141">
    <property type="component" value="Unassembled WGS sequence"/>
</dbReference>
<dbReference type="AlphaFoldDB" id="A0A1X4XYW6"/>
<comment type="catalytic activity">
    <reaction evidence="1 5">
        <text>uridine(55) in tRNA = pseudouridine(55) in tRNA</text>
        <dbReference type="Rhea" id="RHEA:42532"/>
        <dbReference type="Rhea" id="RHEA-COMP:10101"/>
        <dbReference type="Rhea" id="RHEA-COMP:10102"/>
        <dbReference type="ChEBI" id="CHEBI:65314"/>
        <dbReference type="ChEBI" id="CHEBI:65315"/>
        <dbReference type="EC" id="5.4.99.25"/>
    </reaction>
</comment>
<evidence type="ECO:0000313" key="8">
    <source>
        <dbReference type="EMBL" id="OSS42808.1"/>
    </source>
</evidence>
<comment type="caution">
    <text evidence="7">The sequence shown here is derived from an EMBL/GenBank/DDBJ whole genome shotgun (WGS) entry which is preliminary data.</text>
</comment>
<dbReference type="GO" id="GO:0031119">
    <property type="term" value="P:tRNA pseudouridine synthesis"/>
    <property type="evidence" value="ECO:0007669"/>
    <property type="project" value="UniProtKB-UniRule"/>
</dbReference>
<dbReference type="GO" id="GO:1990481">
    <property type="term" value="P:mRNA pseudouridine synthesis"/>
    <property type="evidence" value="ECO:0007669"/>
    <property type="project" value="TreeGrafter"/>
</dbReference>
<feature type="domain" description="Pseudouridine synthase II N-terminal" evidence="6">
    <location>
        <begin position="27"/>
        <end position="170"/>
    </location>
</feature>
<dbReference type="InterPro" id="IPR014780">
    <property type="entry name" value="tRNA_psdUridine_synth_TruB"/>
</dbReference>
<dbReference type="GO" id="GO:0016829">
    <property type="term" value="F:lyase activity"/>
    <property type="evidence" value="ECO:0007669"/>
    <property type="project" value="UniProtKB-KW"/>
</dbReference>
<evidence type="ECO:0000256" key="5">
    <source>
        <dbReference type="HAMAP-Rule" id="MF_01080"/>
    </source>
</evidence>
<name>A0A1X4XYW6_9BACT</name>
<keyword evidence="7" id="KW-0456">Lyase</keyword>
<dbReference type="RefSeq" id="WP_086033168.1">
    <property type="nucleotide sequence ID" value="NZ_MDSU01000004.1"/>
</dbReference>
<dbReference type="Gene3D" id="3.30.2350.10">
    <property type="entry name" value="Pseudouridine synthase"/>
    <property type="match status" value="1"/>
</dbReference>
<protein>
    <recommendedName>
        <fullName evidence="5">tRNA pseudouridine synthase B</fullName>
        <ecNumber evidence="5">5.4.99.25</ecNumber>
    </recommendedName>
    <alternativeName>
        <fullName evidence="5">tRNA pseudouridine(55) synthase</fullName>
        <shortName evidence="5">Psi55 synthase</shortName>
    </alternativeName>
    <alternativeName>
        <fullName evidence="5">tRNA pseudouridylate synthase</fullName>
    </alternativeName>
    <alternativeName>
        <fullName evidence="5">tRNA-uridine isomerase</fullName>
    </alternativeName>
</protein>
<accession>A0A1X4XYW6</accession>
<keyword evidence="9" id="KW-1185">Reference proteome</keyword>
<dbReference type="CDD" id="cd02573">
    <property type="entry name" value="PseudoU_synth_EcTruB"/>
    <property type="match status" value="1"/>
</dbReference>
<dbReference type="SUPFAM" id="SSF55120">
    <property type="entry name" value="Pseudouridine synthase"/>
    <property type="match status" value="1"/>
</dbReference>
<feature type="active site" description="Nucleophile" evidence="5">
    <location>
        <position position="37"/>
    </location>
</feature>
<dbReference type="PANTHER" id="PTHR13767">
    <property type="entry name" value="TRNA-PSEUDOURIDINE SYNTHASE"/>
    <property type="match status" value="1"/>
</dbReference>
<dbReference type="EMBL" id="MDSU01000004">
    <property type="protein sequence ID" value="OSS42808.1"/>
    <property type="molecule type" value="Genomic_DNA"/>
</dbReference>
<sequence length="237" mass="26827">MNGLLLINKPSGIKSFDVVKKVKGKFNEKVGHSGILDKFACGLMVIGIGKATKLLSFFEKSYKVYKAKIIFGYETDSLDITGNIVHNNDYLPNIEEIYRTINQKFIGKAEQTVPIYSNVKVKGKRLYKYALSKQNVDLPTKTIYISSIDILSYNQGVLEIKVVCSKGTYIRALSRDIARSLNAYATVTYLERLYIYPFSINEAVDLSYVSQEHVIPFEKVKYMTKIDTLEVFNGIAN</sequence>
<keyword evidence="4 5" id="KW-0413">Isomerase</keyword>
<evidence type="ECO:0000313" key="9">
    <source>
        <dbReference type="Proteomes" id="UP000194141"/>
    </source>
</evidence>
<dbReference type="InterPro" id="IPR020103">
    <property type="entry name" value="PsdUridine_synth_cat_dom_sf"/>
</dbReference>
<gene>
    <name evidence="5" type="primary">truB</name>
    <name evidence="8" type="ORF">DESAMIL20_352</name>
    <name evidence="7" type="ORF">DESAMIL20_428</name>
</gene>
<evidence type="ECO:0000256" key="1">
    <source>
        <dbReference type="ARBA" id="ARBA00000385"/>
    </source>
</evidence>
<evidence type="ECO:0000256" key="2">
    <source>
        <dbReference type="ARBA" id="ARBA00005642"/>
    </source>
</evidence>
<reference evidence="7 9" key="1">
    <citation type="journal article" date="2017" name="Front. Microbiol.">
        <title>Genome Sequence of Desulfurella amilsii Strain TR1 and Comparative Genomics of Desulfurellaceae Family.</title>
        <authorList>
            <person name="Florentino A.P."/>
            <person name="Stams A.J."/>
            <person name="Sanchez-Andrea I."/>
        </authorList>
    </citation>
    <scope>NUCLEOTIDE SEQUENCE [LARGE SCALE GENOMIC DNA]</scope>
    <source>
        <strain evidence="7 9">TR1</strain>
    </source>
</reference>
<comment type="function">
    <text evidence="5">Responsible for synthesis of pseudouridine from uracil-55 in the psi GC loop of transfer RNAs.</text>
</comment>
<organism evidence="7 9">
    <name type="scientific">Desulfurella amilsii</name>
    <dbReference type="NCBI Taxonomy" id="1562698"/>
    <lineage>
        <taxon>Bacteria</taxon>
        <taxon>Pseudomonadati</taxon>
        <taxon>Campylobacterota</taxon>
        <taxon>Desulfurellia</taxon>
        <taxon>Desulfurellales</taxon>
        <taxon>Desulfurellaceae</taxon>
        <taxon>Desulfurella</taxon>
    </lineage>
</organism>
<proteinExistence type="inferred from homology"/>
<dbReference type="STRING" id="1562698.DESAMIL20_352"/>
<evidence type="ECO:0000259" key="6">
    <source>
        <dbReference type="Pfam" id="PF01509"/>
    </source>
</evidence>